<dbReference type="Proteomes" id="UP000274504">
    <property type="component" value="Unassembled WGS sequence"/>
</dbReference>
<evidence type="ECO:0000313" key="11">
    <source>
        <dbReference type="EMBL" id="VDL43313.1"/>
    </source>
</evidence>
<keyword evidence="3" id="KW-0328">Glycosyltransferase</keyword>
<comment type="similarity">
    <text evidence="10">Belongs to the glycosyltransferase 14 family.</text>
</comment>
<keyword evidence="4" id="KW-0808">Transferase</keyword>
<dbReference type="Proteomes" id="UP000321570">
    <property type="component" value="Unassembled WGS sequence"/>
</dbReference>
<keyword evidence="5" id="KW-0812">Transmembrane</keyword>
<dbReference type="GO" id="GO:0008375">
    <property type="term" value="F:acetylglucosaminyltransferase activity"/>
    <property type="evidence" value="ECO:0007669"/>
    <property type="project" value="TreeGrafter"/>
</dbReference>
<keyword evidence="9" id="KW-0325">Glycoprotein</keyword>
<reference evidence="11 13" key="2">
    <citation type="submission" date="2018-11" db="EMBL/GenBank/DDBJ databases">
        <authorList>
            <consortium name="Pathogen Informatics"/>
        </authorList>
    </citation>
    <scope>NUCLEOTIDE SEQUENCE [LARGE SCALE GENOMIC DNA]</scope>
</reference>
<organism evidence="15">
    <name type="scientific">Hymenolepis diminuta</name>
    <name type="common">Rat tapeworm</name>
    <dbReference type="NCBI Taxonomy" id="6216"/>
    <lineage>
        <taxon>Eukaryota</taxon>
        <taxon>Metazoa</taxon>
        <taxon>Spiralia</taxon>
        <taxon>Lophotrochozoa</taxon>
        <taxon>Platyhelminthes</taxon>
        <taxon>Cestoda</taxon>
        <taxon>Eucestoda</taxon>
        <taxon>Cyclophyllidea</taxon>
        <taxon>Hymenolepididae</taxon>
        <taxon>Hymenolepis</taxon>
    </lineage>
</organism>
<dbReference type="STRING" id="6216.A0A0R3SGN3"/>
<comment type="subcellular location">
    <subcellularLocation>
        <location evidence="1">Membrane</location>
        <topology evidence="1">Single-pass type II membrane protein</topology>
    </subcellularLocation>
</comment>
<dbReference type="Pfam" id="PF02485">
    <property type="entry name" value="Branch"/>
    <property type="match status" value="1"/>
</dbReference>
<dbReference type="PANTHER" id="PTHR19297:SF191">
    <property type="entry name" value="PROTEIN XYLOSYLTRANSFERASE"/>
    <property type="match status" value="1"/>
</dbReference>
<dbReference type="GO" id="GO:0016020">
    <property type="term" value="C:membrane"/>
    <property type="evidence" value="ECO:0007669"/>
    <property type="project" value="UniProtKB-SubCell"/>
</dbReference>
<evidence type="ECO:0000256" key="6">
    <source>
        <dbReference type="ARBA" id="ARBA00022968"/>
    </source>
</evidence>
<keyword evidence="14" id="KW-1185">Reference proteome</keyword>
<gene>
    <name evidence="11" type="ORF">HDID_LOCUS4069</name>
    <name evidence="12" type="ORF">WMSIL1_LOCUS8804</name>
</gene>
<evidence type="ECO:0000313" key="12">
    <source>
        <dbReference type="EMBL" id="VUZ49586.1"/>
    </source>
</evidence>
<evidence type="ECO:0000256" key="5">
    <source>
        <dbReference type="ARBA" id="ARBA00022692"/>
    </source>
</evidence>
<protein>
    <submittedName>
        <fullName evidence="15">Protein xylosyltransferase</fullName>
    </submittedName>
</protein>
<evidence type="ECO:0000256" key="9">
    <source>
        <dbReference type="ARBA" id="ARBA00023180"/>
    </source>
</evidence>
<evidence type="ECO:0000256" key="1">
    <source>
        <dbReference type="ARBA" id="ARBA00004606"/>
    </source>
</evidence>
<dbReference type="OrthoDB" id="2019572at2759"/>
<keyword evidence="7" id="KW-1133">Transmembrane helix</keyword>
<sequence>MLGLLMLLRSSTDRKCQLEPAVQTSRDEMDFIRLQADRFFASIDSPSHPNCILFRENFPQVSKPDGDMDIAFTLVVHKDIWQIARLLRMIHRVNNYYCIHLDYRSLRAFRNALDGVAACFGPNVEIVPPKNRVRVSWGDESVLKPQFICAEQALKRHSTWKYLINIVGQEFPLRTNLELQAALKALNGSNLVESFNINRFRSWVGNRTLPYGAQWYKGTLYGAFRREFLQEAVLGEFTKPFRDLILLHKVFYHPDELYFPTLNYNPKLKLPGSCLVAPSPQNEVNINFLAKYVIWGDYKIKCETMTVRSVCIFGNPQVDQLQRTPHLFANKFHSQYQPEAYDKMEQWYFSKFAKELKTGVYSKSDFDVSVYANRTCSHYHI</sequence>
<accession>A0A0R3SGN3</accession>
<keyword evidence="6" id="KW-0735">Signal-anchor</keyword>
<evidence type="ECO:0000256" key="2">
    <source>
        <dbReference type="ARBA" id="ARBA00004922"/>
    </source>
</evidence>
<dbReference type="PANTHER" id="PTHR19297">
    <property type="entry name" value="GLYCOSYLTRANSFERASE 14 FAMILY MEMBER"/>
    <property type="match status" value="1"/>
</dbReference>
<evidence type="ECO:0000256" key="7">
    <source>
        <dbReference type="ARBA" id="ARBA00022989"/>
    </source>
</evidence>
<evidence type="ECO:0000313" key="15">
    <source>
        <dbReference type="WBParaSite" id="HDID_0000407101-mRNA-1"/>
    </source>
</evidence>
<dbReference type="EMBL" id="CABIJS010000333">
    <property type="protein sequence ID" value="VUZ49586.1"/>
    <property type="molecule type" value="Genomic_DNA"/>
</dbReference>
<dbReference type="WBParaSite" id="HDID_0000407101-mRNA-1">
    <property type="protein sequence ID" value="HDID_0000407101-mRNA-1"/>
    <property type="gene ID" value="HDID_0000407101"/>
</dbReference>
<proteinExistence type="inferred from homology"/>
<evidence type="ECO:0000313" key="13">
    <source>
        <dbReference type="Proteomes" id="UP000274504"/>
    </source>
</evidence>
<evidence type="ECO:0000313" key="14">
    <source>
        <dbReference type="Proteomes" id="UP000321570"/>
    </source>
</evidence>
<evidence type="ECO:0000256" key="8">
    <source>
        <dbReference type="ARBA" id="ARBA00023136"/>
    </source>
</evidence>
<keyword evidence="8" id="KW-0472">Membrane</keyword>
<reference evidence="15" key="1">
    <citation type="submission" date="2017-02" db="UniProtKB">
        <authorList>
            <consortium name="WormBaseParasite"/>
        </authorList>
    </citation>
    <scope>IDENTIFICATION</scope>
</reference>
<comment type="pathway">
    <text evidence="2">Protein modification; protein glycosylation.</text>
</comment>
<evidence type="ECO:0000256" key="10">
    <source>
        <dbReference type="ARBA" id="ARBA00038150"/>
    </source>
</evidence>
<reference evidence="12 14" key="3">
    <citation type="submission" date="2019-07" db="EMBL/GenBank/DDBJ databases">
        <authorList>
            <person name="Jastrzebski P J."/>
            <person name="Paukszto L."/>
            <person name="Jastrzebski P J."/>
        </authorList>
    </citation>
    <scope>NUCLEOTIDE SEQUENCE [LARGE SCALE GENOMIC DNA]</scope>
    <source>
        <strain evidence="12 14">WMS-il1</strain>
    </source>
</reference>
<dbReference type="InterPro" id="IPR003406">
    <property type="entry name" value="Glyco_trans_14"/>
</dbReference>
<dbReference type="AlphaFoldDB" id="A0A0R3SGN3"/>
<name>A0A0R3SGN3_HYMDI</name>
<dbReference type="EMBL" id="UYSG01001419">
    <property type="protein sequence ID" value="VDL43313.1"/>
    <property type="molecule type" value="Genomic_DNA"/>
</dbReference>
<evidence type="ECO:0000256" key="3">
    <source>
        <dbReference type="ARBA" id="ARBA00022676"/>
    </source>
</evidence>
<evidence type="ECO:0000256" key="4">
    <source>
        <dbReference type="ARBA" id="ARBA00022679"/>
    </source>
</evidence>